<dbReference type="AlphaFoldDB" id="A0A5B0LW31"/>
<protein>
    <recommendedName>
        <fullName evidence="7">Ferric oxidoreductase domain-containing protein</fullName>
    </recommendedName>
</protein>
<feature type="transmembrane region" description="Helical" evidence="2">
    <location>
        <begin position="259"/>
        <end position="283"/>
    </location>
</feature>
<dbReference type="PANTHER" id="PTHR33927:SF1">
    <property type="entry name" value="TRANSMEMBRANE PROTEIN"/>
    <property type="match status" value="1"/>
</dbReference>
<feature type="compositionally biased region" description="Low complexity" evidence="1">
    <location>
        <begin position="1"/>
        <end position="18"/>
    </location>
</feature>
<evidence type="ECO:0000313" key="4">
    <source>
        <dbReference type="EMBL" id="KAA1104295.1"/>
    </source>
</evidence>
<evidence type="ECO:0008006" key="7">
    <source>
        <dbReference type="Google" id="ProtNLM"/>
    </source>
</evidence>
<reference evidence="5 6" key="1">
    <citation type="submission" date="2019-05" db="EMBL/GenBank/DDBJ databases">
        <title>Emergence of the Ug99 lineage of the wheat stem rust pathogen through somatic hybridization.</title>
        <authorList>
            <person name="Li F."/>
            <person name="Upadhyaya N.M."/>
            <person name="Sperschneider J."/>
            <person name="Matny O."/>
            <person name="Nguyen-Phuc H."/>
            <person name="Mago R."/>
            <person name="Raley C."/>
            <person name="Miller M.E."/>
            <person name="Silverstein K.A.T."/>
            <person name="Henningsen E."/>
            <person name="Hirsch C.D."/>
            <person name="Visser B."/>
            <person name="Pretorius Z.A."/>
            <person name="Steffenson B.J."/>
            <person name="Schwessinger B."/>
            <person name="Dodds P.N."/>
            <person name="Figueroa M."/>
        </authorList>
    </citation>
    <scope>NUCLEOTIDE SEQUENCE [LARGE SCALE GENOMIC DNA]</scope>
    <source>
        <strain evidence="4">21-0</strain>
        <strain evidence="3 6">Ug99</strain>
    </source>
</reference>
<keyword evidence="2" id="KW-0812">Transmembrane</keyword>
<accession>A0A5B0LW31</accession>
<feature type="transmembrane region" description="Helical" evidence="2">
    <location>
        <begin position="222"/>
        <end position="247"/>
    </location>
</feature>
<dbReference type="InterPro" id="IPR052979">
    <property type="entry name" value="Adenylate-forming_domain"/>
</dbReference>
<feature type="transmembrane region" description="Helical" evidence="2">
    <location>
        <begin position="148"/>
        <end position="170"/>
    </location>
</feature>
<dbReference type="PANTHER" id="PTHR33927">
    <property type="entry name" value="TRANSMEMBRANE PROTEIN"/>
    <property type="match status" value="1"/>
</dbReference>
<feature type="region of interest" description="Disordered" evidence="1">
    <location>
        <begin position="1"/>
        <end position="81"/>
    </location>
</feature>
<evidence type="ECO:0000256" key="2">
    <source>
        <dbReference type="SAM" id="Phobius"/>
    </source>
</evidence>
<feature type="transmembrane region" description="Helical" evidence="2">
    <location>
        <begin position="295"/>
        <end position="314"/>
    </location>
</feature>
<sequence>MLASSNHSSSLKSYSSLSVAQLESAEVPAASLDNPCEESPLCGNRETNSESSSISDSESNHGHDSHTEYDSHSDSSPTVIDHGVDHTVIDLETQYEHSREGPHENKKVDKHASSTPWKHEFEDSHPYIAPTINRWTMLITWFTPYRQLFVLTFTVNLIGAILELSGHWAWSKDHVTPLVVGNVLIAIAIRSEWVLRFLYWVTVKTFRPNVFPLWLRVKVVGILYHIGGVHSGCGLSALLWLVVAASAEFQQAHLHHVTSLVALGICLACVSLTCLSAFPFIRGRFHNVFEMIHRFVGWIGIVFTVLYVILESLWDVGEQRWDPRASRLITKPELWFLVTIFIIIVFSWITIAKVPVTVYTSSDKASVIRVPGGLTSGLHTRISVGGLREWHIFGSISEGKNAEYHYIVAAVQGEFTKMLNVDKPVTLYTKRWKPCGLPYFSRLFKRGLAMCTGSGIGAVASTCIQHDNWFLIWIGPNLEKTYGKEIMQLICDRIPESRRLIWDTRGPLGRPDVVRLLQNTYLYWEAEVTLFVGSPEMNSNVLQSCRALKTPVFGSIWDA</sequence>
<keyword evidence="2" id="KW-0472">Membrane</keyword>
<keyword evidence="2" id="KW-1133">Transmembrane helix</keyword>
<evidence type="ECO:0000256" key="1">
    <source>
        <dbReference type="SAM" id="MobiDB-lite"/>
    </source>
</evidence>
<keyword evidence="5" id="KW-1185">Reference proteome</keyword>
<dbReference type="OrthoDB" id="3142841at2759"/>
<dbReference type="EMBL" id="VDEP01000505">
    <property type="protein sequence ID" value="KAA1068635.1"/>
    <property type="molecule type" value="Genomic_DNA"/>
</dbReference>
<feature type="compositionally biased region" description="Basic and acidic residues" evidence="1">
    <location>
        <begin position="58"/>
        <end position="73"/>
    </location>
</feature>
<evidence type="ECO:0000313" key="6">
    <source>
        <dbReference type="Proteomes" id="UP000325313"/>
    </source>
</evidence>
<evidence type="ECO:0000313" key="3">
    <source>
        <dbReference type="EMBL" id="KAA1068635.1"/>
    </source>
</evidence>
<organism evidence="3 6">
    <name type="scientific">Puccinia graminis f. sp. tritici</name>
    <dbReference type="NCBI Taxonomy" id="56615"/>
    <lineage>
        <taxon>Eukaryota</taxon>
        <taxon>Fungi</taxon>
        <taxon>Dikarya</taxon>
        <taxon>Basidiomycota</taxon>
        <taxon>Pucciniomycotina</taxon>
        <taxon>Pucciniomycetes</taxon>
        <taxon>Pucciniales</taxon>
        <taxon>Pucciniaceae</taxon>
        <taxon>Puccinia</taxon>
    </lineage>
</organism>
<feature type="transmembrane region" description="Helical" evidence="2">
    <location>
        <begin position="182"/>
        <end position="201"/>
    </location>
</feature>
<dbReference type="EMBL" id="VSWC01000041">
    <property type="protein sequence ID" value="KAA1104295.1"/>
    <property type="molecule type" value="Genomic_DNA"/>
</dbReference>
<evidence type="ECO:0000313" key="5">
    <source>
        <dbReference type="Proteomes" id="UP000324748"/>
    </source>
</evidence>
<feature type="transmembrane region" description="Helical" evidence="2">
    <location>
        <begin position="334"/>
        <end position="354"/>
    </location>
</feature>
<dbReference type="Proteomes" id="UP000325313">
    <property type="component" value="Unassembled WGS sequence"/>
</dbReference>
<proteinExistence type="predicted"/>
<name>A0A5B0LW31_PUCGR</name>
<dbReference type="Proteomes" id="UP000324748">
    <property type="component" value="Unassembled WGS sequence"/>
</dbReference>
<comment type="caution">
    <text evidence="3">The sequence shown here is derived from an EMBL/GenBank/DDBJ whole genome shotgun (WGS) entry which is preliminary data.</text>
</comment>
<gene>
    <name evidence="4" type="ORF">PGT21_018420</name>
    <name evidence="3" type="ORF">PGTUg99_034448</name>
</gene>